<sequence length="75" mass="8483">MPLYFQSHISVQSWVEMDHDVQVTYEIDSRSECATFFFGAHNDYVLTLNRQNLSQVLELGSRAAAELDSASPDNS</sequence>
<name>A0ABS4TNJ3_9PSEU</name>
<dbReference type="EMBL" id="JAGINW010000001">
    <property type="protein sequence ID" value="MBP2325466.1"/>
    <property type="molecule type" value="Genomic_DNA"/>
</dbReference>
<evidence type="ECO:0000313" key="2">
    <source>
        <dbReference type="Proteomes" id="UP001519332"/>
    </source>
</evidence>
<dbReference type="Proteomes" id="UP001519332">
    <property type="component" value="Unassembled WGS sequence"/>
</dbReference>
<organism evidence="1 2">
    <name type="scientific">Kibdelosporangium banguiense</name>
    <dbReference type="NCBI Taxonomy" id="1365924"/>
    <lineage>
        <taxon>Bacteria</taxon>
        <taxon>Bacillati</taxon>
        <taxon>Actinomycetota</taxon>
        <taxon>Actinomycetes</taxon>
        <taxon>Pseudonocardiales</taxon>
        <taxon>Pseudonocardiaceae</taxon>
        <taxon>Kibdelosporangium</taxon>
    </lineage>
</organism>
<keyword evidence="2" id="KW-1185">Reference proteome</keyword>
<evidence type="ECO:0008006" key="3">
    <source>
        <dbReference type="Google" id="ProtNLM"/>
    </source>
</evidence>
<protein>
    <recommendedName>
        <fullName evidence="3">DUF5753 domain-containing protein</fullName>
    </recommendedName>
</protein>
<proteinExistence type="predicted"/>
<evidence type="ECO:0000313" key="1">
    <source>
        <dbReference type="EMBL" id="MBP2325466.1"/>
    </source>
</evidence>
<reference evidence="1 2" key="1">
    <citation type="submission" date="2021-03" db="EMBL/GenBank/DDBJ databases">
        <title>Sequencing the genomes of 1000 actinobacteria strains.</title>
        <authorList>
            <person name="Klenk H.-P."/>
        </authorList>
    </citation>
    <scope>NUCLEOTIDE SEQUENCE [LARGE SCALE GENOMIC DNA]</scope>
    <source>
        <strain evidence="1 2">DSM 46670</strain>
    </source>
</reference>
<dbReference type="RefSeq" id="WP_209642660.1">
    <property type="nucleotide sequence ID" value="NZ_JAGINW010000001.1"/>
</dbReference>
<gene>
    <name evidence="1" type="ORF">JOF56_005851</name>
</gene>
<comment type="caution">
    <text evidence="1">The sequence shown here is derived from an EMBL/GenBank/DDBJ whole genome shotgun (WGS) entry which is preliminary data.</text>
</comment>
<accession>A0ABS4TNJ3</accession>